<evidence type="ECO:0000313" key="4">
    <source>
        <dbReference type="Proteomes" id="UP000474024"/>
    </source>
</evidence>
<comment type="caution">
    <text evidence="3">The sequence shown here is derived from an EMBL/GenBank/DDBJ whole genome shotgun (WGS) entry which is preliminary data.</text>
</comment>
<dbReference type="Pfam" id="PF01520">
    <property type="entry name" value="Amidase_3"/>
    <property type="match status" value="1"/>
</dbReference>
<dbReference type="InterPro" id="IPR050695">
    <property type="entry name" value="N-acetylmuramoyl_amidase_3"/>
</dbReference>
<name>A0A6L5YUY8_9FIRM</name>
<dbReference type="AlphaFoldDB" id="A0A6L5YUY8"/>
<gene>
    <name evidence="3" type="ORF">FYJ75_12140</name>
</gene>
<dbReference type="GO" id="GO:0008745">
    <property type="term" value="F:N-acetylmuramoyl-L-alanine amidase activity"/>
    <property type="evidence" value="ECO:0007669"/>
    <property type="project" value="InterPro"/>
</dbReference>
<dbReference type="Proteomes" id="UP000474024">
    <property type="component" value="Unassembled WGS sequence"/>
</dbReference>
<evidence type="ECO:0000256" key="1">
    <source>
        <dbReference type="ARBA" id="ARBA00022801"/>
    </source>
</evidence>
<dbReference type="Gene3D" id="3.40.630.40">
    <property type="entry name" value="Zn-dependent exopeptidases"/>
    <property type="match status" value="1"/>
</dbReference>
<proteinExistence type="predicted"/>
<dbReference type="EMBL" id="VUNI01000025">
    <property type="protein sequence ID" value="MST75742.1"/>
    <property type="molecule type" value="Genomic_DNA"/>
</dbReference>
<dbReference type="GO" id="GO:0030288">
    <property type="term" value="C:outer membrane-bounded periplasmic space"/>
    <property type="evidence" value="ECO:0007669"/>
    <property type="project" value="TreeGrafter"/>
</dbReference>
<protein>
    <submittedName>
        <fullName evidence="3">N-acetylmuramoyl-L-alanine amidase</fullName>
    </submittedName>
</protein>
<dbReference type="CDD" id="cd02696">
    <property type="entry name" value="MurNAc-LAA"/>
    <property type="match status" value="1"/>
</dbReference>
<keyword evidence="1" id="KW-0378">Hydrolase</keyword>
<sequence>MDKKVLKAVTVFLGILTILVCVTFPFFPKLHTYAVAAREARETARANEHITIKRQDPEKVVEADNSMSAQLKIELPQGLTEQDISFENDYLDQTIYIRFPNGVDDYFADYSMSGSSDHIAGISYYKENGDGVIMMELDQVCELQDTVDSGYLYVNFIDPHEIYDKVVVIDAGHGAKAVGAVKQGIYEKDIDLAIVLELKKILDADTEDNIGVYYTRTDDSDPSLEKRVQLANKAKADLFISVHNNSSASGKMTGMNGTQVLYSESDDSELSSQRLAQICLDYVSSAFESTSIGLLPGDDIYIIRSSEVPVALVEVGFMTNADELAKLNSQEYQAKAAEGIYEAIKQAFEEGY</sequence>
<dbReference type="PANTHER" id="PTHR30404:SF0">
    <property type="entry name" value="N-ACETYLMURAMOYL-L-ALANINE AMIDASE AMIC"/>
    <property type="match status" value="1"/>
</dbReference>
<organism evidence="3 4">
    <name type="scientific">Roseburia porci</name>
    <dbReference type="NCBI Taxonomy" id="2605790"/>
    <lineage>
        <taxon>Bacteria</taxon>
        <taxon>Bacillati</taxon>
        <taxon>Bacillota</taxon>
        <taxon>Clostridia</taxon>
        <taxon>Lachnospirales</taxon>
        <taxon>Lachnospiraceae</taxon>
        <taxon>Roseburia</taxon>
    </lineage>
</organism>
<dbReference type="InterPro" id="IPR002508">
    <property type="entry name" value="MurNAc-LAA_cat"/>
</dbReference>
<evidence type="ECO:0000259" key="2">
    <source>
        <dbReference type="SMART" id="SM00646"/>
    </source>
</evidence>
<feature type="domain" description="MurNAc-LAA" evidence="2">
    <location>
        <begin position="228"/>
        <end position="345"/>
    </location>
</feature>
<reference evidence="3 4" key="1">
    <citation type="submission" date="2019-08" db="EMBL/GenBank/DDBJ databases">
        <title>In-depth cultivation of the pig gut microbiome towards novel bacterial diversity and tailored functional studies.</title>
        <authorList>
            <person name="Wylensek D."/>
            <person name="Hitch T.C.A."/>
            <person name="Clavel T."/>
        </authorList>
    </citation>
    <scope>NUCLEOTIDE SEQUENCE [LARGE SCALE GENOMIC DNA]</scope>
    <source>
        <strain evidence="3 4">MUC/MUC-530-WT-4D</strain>
    </source>
</reference>
<dbReference type="PANTHER" id="PTHR30404">
    <property type="entry name" value="N-ACETYLMURAMOYL-L-ALANINE AMIDASE"/>
    <property type="match status" value="1"/>
</dbReference>
<dbReference type="RefSeq" id="WP_154430708.1">
    <property type="nucleotide sequence ID" value="NZ_VUNI01000025.1"/>
</dbReference>
<dbReference type="SMART" id="SM00646">
    <property type="entry name" value="Ami_3"/>
    <property type="match status" value="1"/>
</dbReference>
<keyword evidence="4" id="KW-1185">Reference proteome</keyword>
<accession>A0A6L5YUY8</accession>
<dbReference type="SUPFAM" id="SSF53187">
    <property type="entry name" value="Zn-dependent exopeptidases"/>
    <property type="match status" value="1"/>
</dbReference>
<evidence type="ECO:0000313" key="3">
    <source>
        <dbReference type="EMBL" id="MST75742.1"/>
    </source>
</evidence>
<dbReference type="GO" id="GO:0009253">
    <property type="term" value="P:peptidoglycan catabolic process"/>
    <property type="evidence" value="ECO:0007669"/>
    <property type="project" value="InterPro"/>
</dbReference>